<dbReference type="InterPro" id="IPR039569">
    <property type="entry name" value="FAS1-like_DH_region"/>
</dbReference>
<protein>
    <submittedName>
        <fullName evidence="2">MaoC family dehydratase N-terminal domain-containing protein</fullName>
    </submittedName>
</protein>
<dbReference type="EMBL" id="JARLKZ010000005">
    <property type="protein sequence ID" value="MEC0240273.1"/>
    <property type="molecule type" value="Genomic_DNA"/>
</dbReference>
<accession>A0ABU6GKN8</accession>
<evidence type="ECO:0000313" key="2">
    <source>
        <dbReference type="EMBL" id="MEC0240273.1"/>
    </source>
</evidence>
<evidence type="ECO:0000259" key="1">
    <source>
        <dbReference type="Pfam" id="PF13452"/>
    </source>
</evidence>
<organism evidence="2 3">
    <name type="scientific">Paenibacillus dokdonensis</name>
    <dbReference type="NCBI Taxonomy" id="2567944"/>
    <lineage>
        <taxon>Bacteria</taxon>
        <taxon>Bacillati</taxon>
        <taxon>Bacillota</taxon>
        <taxon>Bacilli</taxon>
        <taxon>Bacillales</taxon>
        <taxon>Paenibacillaceae</taxon>
        <taxon>Paenibacillus</taxon>
    </lineage>
</organism>
<reference evidence="2 3" key="1">
    <citation type="submission" date="2023-03" db="EMBL/GenBank/DDBJ databases">
        <title>Bacillus Genome Sequencing.</title>
        <authorList>
            <person name="Dunlap C."/>
        </authorList>
    </citation>
    <scope>NUCLEOTIDE SEQUENCE [LARGE SCALE GENOMIC DNA]</scope>
    <source>
        <strain evidence="2 3">BD-525</strain>
    </source>
</reference>
<dbReference type="SUPFAM" id="SSF54637">
    <property type="entry name" value="Thioesterase/thiol ester dehydrase-isomerase"/>
    <property type="match status" value="1"/>
</dbReference>
<dbReference type="RefSeq" id="WP_326087769.1">
    <property type="nucleotide sequence ID" value="NZ_JARLKZ010000005.1"/>
</dbReference>
<comment type="caution">
    <text evidence="2">The sequence shown here is derived from an EMBL/GenBank/DDBJ whole genome shotgun (WGS) entry which is preliminary data.</text>
</comment>
<feature type="domain" description="FAS1-like dehydratase" evidence="1">
    <location>
        <begin position="27"/>
        <end position="114"/>
    </location>
</feature>
<proteinExistence type="predicted"/>
<dbReference type="InterPro" id="IPR029069">
    <property type="entry name" value="HotDog_dom_sf"/>
</dbReference>
<dbReference type="Proteomes" id="UP001344632">
    <property type="component" value="Unassembled WGS sequence"/>
</dbReference>
<keyword evidence="3" id="KW-1185">Reference proteome</keyword>
<name>A0ABU6GKN8_9BACL</name>
<dbReference type="Pfam" id="PF13452">
    <property type="entry name" value="FAS1_DH_region"/>
    <property type="match status" value="1"/>
</dbReference>
<dbReference type="Gene3D" id="3.10.129.10">
    <property type="entry name" value="Hotdog Thioesterase"/>
    <property type="match status" value="1"/>
</dbReference>
<gene>
    <name evidence="2" type="ORF">P4H66_10475</name>
</gene>
<sequence length="132" mass="14909">MNRIHHQVHITAEWISHYADSIEAPLQSIHGNLIAPATMPVIFWQAFDIPWMNMDTPLMHGSQRFSYEAPITAGMILDCELALTNVERKEGKRGVLTFFTHTLVCTCDGELIVTADTVLIRVGDDHEKTHNL</sequence>
<evidence type="ECO:0000313" key="3">
    <source>
        <dbReference type="Proteomes" id="UP001344632"/>
    </source>
</evidence>